<dbReference type="OrthoDB" id="414175at2759"/>
<evidence type="ECO:0000256" key="3">
    <source>
        <dbReference type="ARBA" id="ARBA00022692"/>
    </source>
</evidence>
<evidence type="ECO:0000256" key="4">
    <source>
        <dbReference type="ARBA" id="ARBA00022968"/>
    </source>
</evidence>
<keyword evidence="4" id="KW-0735">Signal-anchor</keyword>
<dbReference type="GO" id="GO:0016020">
    <property type="term" value="C:membrane"/>
    <property type="evidence" value="ECO:0007669"/>
    <property type="project" value="UniProtKB-SubCell"/>
</dbReference>
<dbReference type="Gene3D" id="3.90.550.50">
    <property type="match status" value="1"/>
</dbReference>
<evidence type="ECO:0000256" key="5">
    <source>
        <dbReference type="ARBA" id="ARBA00022989"/>
    </source>
</evidence>
<evidence type="ECO:0000256" key="2">
    <source>
        <dbReference type="ARBA" id="ARBA00006462"/>
    </source>
</evidence>
<gene>
    <name evidence="8" type="ORF">P153DRAFT_371582</name>
</gene>
<evidence type="ECO:0000313" key="9">
    <source>
        <dbReference type="Proteomes" id="UP000799771"/>
    </source>
</evidence>
<accession>A0A6A5ZVH3</accession>
<evidence type="ECO:0000256" key="7">
    <source>
        <dbReference type="SAM" id="MobiDB-lite"/>
    </source>
</evidence>
<dbReference type="AlphaFoldDB" id="A0A6A5ZVH3"/>
<dbReference type="EMBL" id="ML977526">
    <property type="protein sequence ID" value="KAF2123519.1"/>
    <property type="molecule type" value="Genomic_DNA"/>
</dbReference>
<keyword evidence="3" id="KW-0812">Transmembrane</keyword>
<keyword evidence="8" id="KW-0808">Transferase</keyword>
<comment type="subcellular location">
    <subcellularLocation>
        <location evidence="1">Membrane</location>
        <topology evidence="1">Single-pass type II membrane protein</topology>
    </subcellularLocation>
</comment>
<feature type="compositionally biased region" description="Basic and acidic residues" evidence="7">
    <location>
        <begin position="67"/>
        <end position="76"/>
    </location>
</feature>
<feature type="region of interest" description="Disordered" evidence="7">
    <location>
        <begin position="62"/>
        <end position="101"/>
    </location>
</feature>
<feature type="region of interest" description="Disordered" evidence="7">
    <location>
        <begin position="439"/>
        <end position="502"/>
    </location>
</feature>
<keyword evidence="5" id="KW-1133">Transmembrane helix</keyword>
<dbReference type="GO" id="GO:0016740">
    <property type="term" value="F:transferase activity"/>
    <property type="evidence" value="ECO:0007669"/>
    <property type="project" value="UniProtKB-KW"/>
</dbReference>
<dbReference type="PANTHER" id="PTHR23033:SF47">
    <property type="entry name" value="APPLE DOMAIN-CONTAINING PROTEIN-RELATED"/>
    <property type="match status" value="1"/>
</dbReference>
<comment type="similarity">
    <text evidence="2">Belongs to the glycosyltransferase 31 family. Beta3-Gal-T subfamily.</text>
</comment>
<evidence type="ECO:0000256" key="6">
    <source>
        <dbReference type="ARBA" id="ARBA00023136"/>
    </source>
</evidence>
<evidence type="ECO:0000313" key="8">
    <source>
        <dbReference type="EMBL" id="KAF2123519.1"/>
    </source>
</evidence>
<dbReference type="RefSeq" id="XP_033517913.1">
    <property type="nucleotide sequence ID" value="XM_033669292.1"/>
</dbReference>
<dbReference type="InterPro" id="IPR026050">
    <property type="entry name" value="C1GALT1/C1GALT1_chp1"/>
</dbReference>
<keyword evidence="9" id="KW-1185">Reference proteome</keyword>
<reference evidence="8" key="1">
    <citation type="journal article" date="2020" name="Stud. Mycol.">
        <title>101 Dothideomycetes genomes: a test case for predicting lifestyles and emergence of pathogens.</title>
        <authorList>
            <person name="Haridas S."/>
            <person name="Albert R."/>
            <person name="Binder M."/>
            <person name="Bloem J."/>
            <person name="Labutti K."/>
            <person name="Salamov A."/>
            <person name="Andreopoulos B."/>
            <person name="Baker S."/>
            <person name="Barry K."/>
            <person name="Bills G."/>
            <person name="Bluhm B."/>
            <person name="Cannon C."/>
            <person name="Castanera R."/>
            <person name="Culley D."/>
            <person name="Daum C."/>
            <person name="Ezra D."/>
            <person name="Gonzalez J."/>
            <person name="Henrissat B."/>
            <person name="Kuo A."/>
            <person name="Liang C."/>
            <person name="Lipzen A."/>
            <person name="Lutzoni F."/>
            <person name="Magnuson J."/>
            <person name="Mondo S."/>
            <person name="Nolan M."/>
            <person name="Ohm R."/>
            <person name="Pangilinan J."/>
            <person name="Park H.-J."/>
            <person name="Ramirez L."/>
            <person name="Alfaro M."/>
            <person name="Sun H."/>
            <person name="Tritt A."/>
            <person name="Yoshinaga Y."/>
            <person name="Zwiers L.-H."/>
            <person name="Turgeon B."/>
            <person name="Goodwin S."/>
            <person name="Spatafora J."/>
            <person name="Crous P."/>
            <person name="Grigoriev I."/>
        </authorList>
    </citation>
    <scope>NUCLEOTIDE SEQUENCE</scope>
    <source>
        <strain evidence="8">CBS 119687</strain>
    </source>
</reference>
<dbReference type="GeneID" id="54409724"/>
<sequence>MPLLTPSRIAVVVLCLSLISFLWTYGLPHQLAQPSLPIVGGLDDGAGKTSRLWHAVAPTATVGGQLGKEKEKEKETSLPPPPVKTGSAGHDEDGGRWVDGDGKTRVQATTLVTEILSATEMLSANASMPTAATGPTLCQDVPNAPHVMIILKTSKAELHKLPPHLRNLLSCAPNSVIFSDHTGDIDGHIIHDALAPVSGDAKRQHDEFREYQLLRTDAHYKPDAKKTKDLDKWKTLPMVYQAYQMNPHAKFFVFIEADTSLSWTNLLQWTSRLDYRIPYYAGAPARAGKTQFAQRGAGILLSQGALRSYAKSYEERYISEWESRVGKECCGDIVLATALYDAHVEFYAAWPLLQGEAPHTLDYTRRHWCAPAVSWHHVNSSQLDEVWAFEKRWTETHGWKKPYLYKHAFGEFVLPFVVERKVGWDNLCADARVVAPKGRQVELQGGGAGQDEVKMGNAPTPLPPHSKRDDKKQDDKKPDAKPAKPDPPNWDKIPQSNPTAADSPLACQAACKSVADCVQWRHTSEGDGICFLGRAVKLGKPVEDGGEEKETWVSGWMVERIRELGREWECKEVKWRFYQ</sequence>
<organism evidence="8 9">
    <name type="scientific">Dothidotthia symphoricarpi CBS 119687</name>
    <dbReference type="NCBI Taxonomy" id="1392245"/>
    <lineage>
        <taxon>Eukaryota</taxon>
        <taxon>Fungi</taxon>
        <taxon>Dikarya</taxon>
        <taxon>Ascomycota</taxon>
        <taxon>Pezizomycotina</taxon>
        <taxon>Dothideomycetes</taxon>
        <taxon>Pleosporomycetidae</taxon>
        <taxon>Pleosporales</taxon>
        <taxon>Dothidotthiaceae</taxon>
        <taxon>Dothidotthia</taxon>
    </lineage>
</organism>
<dbReference type="Proteomes" id="UP000799771">
    <property type="component" value="Unassembled WGS sequence"/>
</dbReference>
<feature type="compositionally biased region" description="Basic and acidic residues" evidence="7">
    <location>
        <begin position="89"/>
        <end position="101"/>
    </location>
</feature>
<protein>
    <submittedName>
        <fullName evidence="8">Glycosyltransferase family 31 protein</fullName>
    </submittedName>
</protein>
<feature type="compositionally biased region" description="Basic and acidic residues" evidence="7">
    <location>
        <begin position="466"/>
        <end position="484"/>
    </location>
</feature>
<name>A0A6A5ZVH3_9PLEO</name>
<evidence type="ECO:0000256" key="1">
    <source>
        <dbReference type="ARBA" id="ARBA00004606"/>
    </source>
</evidence>
<proteinExistence type="inferred from homology"/>
<dbReference type="PANTHER" id="PTHR23033">
    <property type="entry name" value="BETA1,3-GALACTOSYLTRANSFERASE"/>
    <property type="match status" value="1"/>
</dbReference>
<keyword evidence="6" id="KW-0472">Membrane</keyword>